<dbReference type="EMBL" id="FTOR01000009">
    <property type="protein sequence ID" value="SIT29734.1"/>
    <property type="molecule type" value="Genomic_DNA"/>
</dbReference>
<name>A0A1N7R3Y8_9BACT</name>
<dbReference type="RefSeq" id="WP_234993495.1">
    <property type="nucleotide sequence ID" value="NZ_FTOR01000009.1"/>
</dbReference>
<evidence type="ECO:0000313" key="2">
    <source>
        <dbReference type="EMBL" id="SIT29734.1"/>
    </source>
</evidence>
<accession>A0A1N7R3Y8</accession>
<evidence type="ECO:0000313" key="3">
    <source>
        <dbReference type="Proteomes" id="UP000186917"/>
    </source>
</evidence>
<feature type="coiled-coil region" evidence="1">
    <location>
        <begin position="292"/>
        <end position="326"/>
    </location>
</feature>
<dbReference type="STRING" id="477680.SAMN05421788_10916"/>
<dbReference type="Proteomes" id="UP000186917">
    <property type="component" value="Unassembled WGS sequence"/>
</dbReference>
<proteinExistence type="predicted"/>
<keyword evidence="1" id="KW-0175">Coiled coil</keyword>
<reference evidence="3" key="1">
    <citation type="submission" date="2017-01" db="EMBL/GenBank/DDBJ databases">
        <authorList>
            <person name="Varghese N."/>
            <person name="Submissions S."/>
        </authorList>
    </citation>
    <scope>NUCLEOTIDE SEQUENCE [LARGE SCALE GENOMIC DNA]</scope>
    <source>
        <strain evidence="3">DSM 21054</strain>
    </source>
</reference>
<sequence>MLLCTCVCVYSQQANPPRKVHVVPLPYYLPVIHTSEVYQDTSVGSSAASSKGSLLPYSSQLGKKGYSSFVRVPENQPVVEASSRPLPAQKIPDWNVHGNILYNVDYRSYIDTPYAEKDVYYHTIQTCLDVVYKNRYPMRVYLTNRFSNSAFTRQFSDISMQFNTADFKNRIVQAANLYINSHAPKDSLAYWQQLLDGKRNQAGQLQAWVNDPATMQQLIEAKEKALYPGNGHQKTLDSSALNWNELSGQLNNKPHMPGAKEVPAYLQGFWRARRNAGTDTVPSHDSSFTVKYEAQKKRADSLQQELAVWEGKYRKYKTRLARLQQQRGKLDMAGSTNDLEVELKSNNVPDTTLPAHYKTLLAIKSFGIGRTLVDYSELSAKNVSINGIQVEYNPSYYVAIAAGGIDYRFRDFIVKNATAPGQFLTMVRVGKGIKNNNTIILTWYTGKKQVYNGSGATNVTQPDYHLMGFTLEGNYRVNTNTTITAEVAKSSMPYYNRPGNDKSLLSGTLRFNEHSNEAYAVKAQSLIKATDTRLAGFYKHYGANFQSFSLISTGVQQRAWMLKADQPFFRKKLTVSASLKENDYNNPSVNVAYSSNVVFKSLQATVRVPHWPVLMVGYYPSAQLTKLSNDEYTETMFYSLVANMNYYYQVHDIGMNSSAMYTRFYNKQTDSAFLYANTTNYMFSQSFFLRRLTGQSTVSVALSSDYHLYTAGNEAQYTLLQWLSAGAGITYNYQTGYNIEQVGYKGTAIIKIPKLGEIQLTMEKGFIPGANRQLVENRTGRFSFFKIF</sequence>
<organism evidence="2 3">
    <name type="scientific">Filimonas lacunae</name>
    <dbReference type="NCBI Taxonomy" id="477680"/>
    <lineage>
        <taxon>Bacteria</taxon>
        <taxon>Pseudomonadati</taxon>
        <taxon>Bacteroidota</taxon>
        <taxon>Chitinophagia</taxon>
        <taxon>Chitinophagales</taxon>
        <taxon>Chitinophagaceae</taxon>
        <taxon>Filimonas</taxon>
    </lineage>
</organism>
<evidence type="ECO:0000256" key="1">
    <source>
        <dbReference type="SAM" id="Coils"/>
    </source>
</evidence>
<protein>
    <submittedName>
        <fullName evidence="2">Uncharacterized protein</fullName>
    </submittedName>
</protein>
<dbReference type="AlphaFoldDB" id="A0A1N7R3Y8"/>
<keyword evidence="3" id="KW-1185">Reference proteome</keyword>
<gene>
    <name evidence="2" type="ORF">SAMN05421788_10916</name>
</gene>